<dbReference type="InterPro" id="IPR036188">
    <property type="entry name" value="FAD/NAD-bd_sf"/>
</dbReference>
<sequence>MIDCIVVGGGPAGLTAASYLRRFHRDCLVLDAGDSRARWIPESNNCPGFPQGVSGDGLLRRLREQAAAVEVPVEQARVDAIAVRDDGFEVRAGDRHWLARRVILATGVRDRLPEEPWVEAAVACHALRLCSICDAYEATDLSIGVLGPSADIGSHALFLRGYSPTVHALPLDDGDGGEAGRESRAAGVQWLPGGGRLGFDGRRCTYAPPGAEPVAFDTVYAYLGSETCAGMAEAAGAALDERGEIIVDRDQQTRLPGLYAIGDVVSGLNQISVAVGHAAIAATHVHNALPFVRRAGR</sequence>
<keyword evidence="2" id="KW-0560">Oxidoreductase</keyword>
<comment type="caution">
    <text evidence="4">The sequence shown here is derived from an EMBL/GenBank/DDBJ whole genome shotgun (WGS) entry which is preliminary data.</text>
</comment>
<dbReference type="PRINTS" id="PR00368">
    <property type="entry name" value="FADPNR"/>
</dbReference>
<dbReference type="PRINTS" id="PR00469">
    <property type="entry name" value="PNDRDTASEII"/>
</dbReference>
<dbReference type="Gene3D" id="3.50.50.60">
    <property type="entry name" value="FAD/NAD(P)-binding domain"/>
    <property type="match status" value="2"/>
</dbReference>
<keyword evidence="1" id="KW-0285">Flavoprotein</keyword>
<evidence type="ECO:0000313" key="4">
    <source>
        <dbReference type="EMBL" id="MFC0718426.1"/>
    </source>
</evidence>
<organism evidence="4 5">
    <name type="scientific">Luteimonas padinae</name>
    <dbReference type="NCBI Taxonomy" id="1714359"/>
    <lineage>
        <taxon>Bacteria</taxon>
        <taxon>Pseudomonadati</taxon>
        <taxon>Pseudomonadota</taxon>
        <taxon>Gammaproteobacteria</taxon>
        <taxon>Lysobacterales</taxon>
        <taxon>Lysobacteraceae</taxon>
        <taxon>Luteimonas</taxon>
    </lineage>
</organism>
<dbReference type="InterPro" id="IPR023753">
    <property type="entry name" value="FAD/NAD-binding_dom"/>
</dbReference>
<dbReference type="Proteomes" id="UP001589898">
    <property type="component" value="Unassembled WGS sequence"/>
</dbReference>
<evidence type="ECO:0000256" key="1">
    <source>
        <dbReference type="ARBA" id="ARBA00022630"/>
    </source>
</evidence>
<dbReference type="InterPro" id="IPR050097">
    <property type="entry name" value="Ferredoxin-NADP_redctase_2"/>
</dbReference>
<accession>A0ABV6T1U8</accession>
<evidence type="ECO:0000259" key="3">
    <source>
        <dbReference type="Pfam" id="PF07992"/>
    </source>
</evidence>
<dbReference type="EMBL" id="JBHLTF010000032">
    <property type="protein sequence ID" value="MFC0718426.1"/>
    <property type="molecule type" value="Genomic_DNA"/>
</dbReference>
<feature type="domain" description="FAD/NAD(P)-binding" evidence="3">
    <location>
        <begin position="212"/>
        <end position="278"/>
    </location>
</feature>
<dbReference type="RefSeq" id="WP_189495631.1">
    <property type="nucleotide sequence ID" value="NZ_BMZT01000003.1"/>
</dbReference>
<dbReference type="SUPFAM" id="SSF51905">
    <property type="entry name" value="FAD/NAD(P)-binding domain"/>
    <property type="match status" value="1"/>
</dbReference>
<evidence type="ECO:0000313" key="5">
    <source>
        <dbReference type="Proteomes" id="UP001589898"/>
    </source>
</evidence>
<proteinExistence type="predicted"/>
<dbReference type="PANTHER" id="PTHR48105">
    <property type="entry name" value="THIOREDOXIN REDUCTASE 1-RELATED-RELATED"/>
    <property type="match status" value="1"/>
</dbReference>
<keyword evidence="5" id="KW-1185">Reference proteome</keyword>
<protein>
    <submittedName>
        <fullName evidence="4">NAD(P)/FAD-dependent oxidoreductase</fullName>
    </submittedName>
</protein>
<dbReference type="Pfam" id="PF07992">
    <property type="entry name" value="Pyr_redox_2"/>
    <property type="match status" value="2"/>
</dbReference>
<evidence type="ECO:0000256" key="2">
    <source>
        <dbReference type="ARBA" id="ARBA00023002"/>
    </source>
</evidence>
<name>A0ABV6T1U8_9GAMM</name>
<gene>
    <name evidence="4" type="ORF">ACFFFU_11820</name>
</gene>
<reference evidence="4 5" key="1">
    <citation type="submission" date="2024-09" db="EMBL/GenBank/DDBJ databases">
        <authorList>
            <person name="Sun Q."/>
            <person name="Mori K."/>
        </authorList>
    </citation>
    <scope>NUCLEOTIDE SEQUENCE [LARGE SCALE GENOMIC DNA]</scope>
    <source>
        <strain evidence="4 5">KCTC 52403</strain>
    </source>
</reference>
<feature type="domain" description="FAD/NAD(P)-binding" evidence="3">
    <location>
        <begin position="3"/>
        <end position="142"/>
    </location>
</feature>